<comment type="cofactor">
    <cofactor evidence="1">
        <name>a divalent metal cation</name>
        <dbReference type="ChEBI" id="CHEBI:60240"/>
    </cofactor>
</comment>
<gene>
    <name evidence="4" type="ORF">RF55_18680</name>
</gene>
<dbReference type="EMBL" id="LBMM01017770">
    <property type="protein sequence ID" value="KMQ83974.1"/>
    <property type="molecule type" value="Genomic_DNA"/>
</dbReference>
<keyword evidence="5" id="KW-1185">Reference proteome</keyword>
<dbReference type="Pfam" id="PF13359">
    <property type="entry name" value="DDE_Tnp_4"/>
    <property type="match status" value="1"/>
</dbReference>
<dbReference type="STRING" id="67767.A0A0J7K0Z5"/>
<dbReference type="Proteomes" id="UP000036403">
    <property type="component" value="Unassembled WGS sequence"/>
</dbReference>
<evidence type="ECO:0000313" key="4">
    <source>
        <dbReference type="EMBL" id="KMQ83974.1"/>
    </source>
</evidence>
<accession>A0A0J7K0Z5</accession>
<dbReference type="InterPro" id="IPR027806">
    <property type="entry name" value="HARBI1_dom"/>
</dbReference>
<comment type="caution">
    <text evidence="4">The sequence shown here is derived from an EMBL/GenBank/DDBJ whole genome shotgun (WGS) entry which is preliminary data.</text>
</comment>
<keyword evidence="2" id="KW-0479">Metal-binding</keyword>
<proteinExistence type="predicted"/>
<sequence>MWQFPNCIGALDGKHIVMQKPAHSGSISYNYKQTFSIVLMVMVDANYKFIYADIGCNGRVSDDGVFQNCSLSTTLETNSLNIPKPKPFPGGDKPVPFVVV</sequence>
<name>A0A0J7K0Z5_LASNI</name>
<evidence type="ECO:0000259" key="3">
    <source>
        <dbReference type="Pfam" id="PF13359"/>
    </source>
</evidence>
<organism evidence="4 5">
    <name type="scientific">Lasius niger</name>
    <name type="common">Black garden ant</name>
    <dbReference type="NCBI Taxonomy" id="67767"/>
    <lineage>
        <taxon>Eukaryota</taxon>
        <taxon>Metazoa</taxon>
        <taxon>Ecdysozoa</taxon>
        <taxon>Arthropoda</taxon>
        <taxon>Hexapoda</taxon>
        <taxon>Insecta</taxon>
        <taxon>Pterygota</taxon>
        <taxon>Neoptera</taxon>
        <taxon>Endopterygota</taxon>
        <taxon>Hymenoptera</taxon>
        <taxon>Apocrita</taxon>
        <taxon>Aculeata</taxon>
        <taxon>Formicoidea</taxon>
        <taxon>Formicidae</taxon>
        <taxon>Formicinae</taxon>
        <taxon>Lasius</taxon>
        <taxon>Lasius</taxon>
    </lineage>
</organism>
<evidence type="ECO:0000256" key="1">
    <source>
        <dbReference type="ARBA" id="ARBA00001968"/>
    </source>
</evidence>
<dbReference type="OrthoDB" id="7551515at2759"/>
<dbReference type="AlphaFoldDB" id="A0A0J7K0Z5"/>
<protein>
    <submittedName>
        <fullName evidence="4">Nuclease harbi1-like protein</fullName>
    </submittedName>
</protein>
<dbReference type="PaxDb" id="67767-A0A0J7K0Z5"/>
<evidence type="ECO:0000313" key="5">
    <source>
        <dbReference type="Proteomes" id="UP000036403"/>
    </source>
</evidence>
<evidence type="ECO:0000256" key="2">
    <source>
        <dbReference type="ARBA" id="ARBA00022723"/>
    </source>
</evidence>
<dbReference type="GO" id="GO:0046872">
    <property type="term" value="F:metal ion binding"/>
    <property type="evidence" value="ECO:0007669"/>
    <property type="project" value="UniProtKB-KW"/>
</dbReference>
<feature type="domain" description="DDE Tnp4" evidence="3">
    <location>
        <begin position="11"/>
        <end position="77"/>
    </location>
</feature>
<reference evidence="4 5" key="1">
    <citation type="submission" date="2015-04" db="EMBL/GenBank/DDBJ databases">
        <title>Lasius niger genome sequencing.</title>
        <authorList>
            <person name="Konorov E.A."/>
            <person name="Nikitin M.A."/>
            <person name="Kirill M.V."/>
            <person name="Chang P."/>
        </authorList>
    </citation>
    <scope>NUCLEOTIDE SEQUENCE [LARGE SCALE GENOMIC DNA]</scope>
    <source>
        <tissue evidence="4">Whole</tissue>
    </source>
</reference>